<comment type="caution">
    <text evidence="1">The sequence shown here is derived from an EMBL/GenBank/DDBJ whole genome shotgun (WGS) entry which is preliminary data.</text>
</comment>
<gene>
    <name evidence="1" type="ORF">VQ02_26220</name>
</gene>
<organism evidence="1 2">
    <name type="scientific">Methylobacterium variabile</name>
    <dbReference type="NCBI Taxonomy" id="298794"/>
    <lineage>
        <taxon>Bacteria</taxon>
        <taxon>Pseudomonadati</taxon>
        <taxon>Pseudomonadota</taxon>
        <taxon>Alphaproteobacteria</taxon>
        <taxon>Hyphomicrobiales</taxon>
        <taxon>Methylobacteriaceae</taxon>
        <taxon>Methylobacterium</taxon>
    </lineage>
</organism>
<name>A0A0J6SCD3_9HYPH</name>
<dbReference type="OrthoDB" id="8001392at2"/>
<evidence type="ECO:0000313" key="1">
    <source>
        <dbReference type="EMBL" id="KMO31324.1"/>
    </source>
</evidence>
<proteinExistence type="predicted"/>
<dbReference type="RefSeq" id="WP_048447177.1">
    <property type="nucleotide sequence ID" value="NZ_LABY01000200.1"/>
</dbReference>
<reference evidence="1 2" key="1">
    <citation type="submission" date="2015-03" db="EMBL/GenBank/DDBJ databases">
        <title>Genome sequencing of Methylobacterium variabile DSM 16961.</title>
        <authorList>
            <person name="Chaudhry V."/>
            <person name="Patil P.B."/>
        </authorList>
    </citation>
    <scope>NUCLEOTIDE SEQUENCE [LARGE SCALE GENOMIC DNA]</scope>
    <source>
        <strain evidence="1 2">DSM 16961</strain>
    </source>
</reference>
<dbReference type="PATRIC" id="fig|298794.3.peg.3014"/>
<keyword evidence="2" id="KW-1185">Reference proteome</keyword>
<sequence length="64" mass="7285">MFAPAPDVPDMGDLQPLSDAIDELCEILHGDREAVIEGLAEIVRRRAEFEDLRTLSIDRRSTYR</sequence>
<dbReference type="AlphaFoldDB" id="A0A0J6SCD3"/>
<accession>A0A0J6SCD3</accession>
<dbReference type="EMBL" id="LABY01000200">
    <property type="protein sequence ID" value="KMO31324.1"/>
    <property type="molecule type" value="Genomic_DNA"/>
</dbReference>
<protein>
    <submittedName>
        <fullName evidence="1">Uncharacterized protein</fullName>
    </submittedName>
</protein>
<evidence type="ECO:0000313" key="2">
    <source>
        <dbReference type="Proteomes" id="UP000035955"/>
    </source>
</evidence>
<dbReference type="Proteomes" id="UP000035955">
    <property type="component" value="Unassembled WGS sequence"/>
</dbReference>